<keyword evidence="5" id="KW-1185">Reference proteome</keyword>
<feature type="domain" description="Plant heme peroxidase family profile" evidence="3">
    <location>
        <begin position="95"/>
        <end position="243"/>
    </location>
</feature>
<comment type="similarity">
    <text evidence="2">Belongs to the peroxidase family.</text>
</comment>
<evidence type="ECO:0000313" key="4">
    <source>
        <dbReference type="EMBL" id="GAX83707.1"/>
    </source>
</evidence>
<evidence type="ECO:0000259" key="3">
    <source>
        <dbReference type="Pfam" id="PF00141"/>
    </source>
</evidence>
<dbReference type="InterPro" id="IPR010255">
    <property type="entry name" value="Haem_peroxidase_sf"/>
</dbReference>
<dbReference type="InterPro" id="IPR002016">
    <property type="entry name" value="Haem_peroxidase"/>
</dbReference>
<dbReference type="PANTHER" id="PTHR31356">
    <property type="entry name" value="THYLAKOID LUMENAL 29 KDA PROTEIN, CHLOROPLASTIC-RELATED"/>
    <property type="match status" value="1"/>
</dbReference>
<comment type="caution">
    <text evidence="4">The sequence shown here is derived from an EMBL/GenBank/DDBJ whole genome shotgun (WGS) entry which is preliminary data.</text>
</comment>
<dbReference type="Proteomes" id="UP000232323">
    <property type="component" value="Unassembled WGS sequence"/>
</dbReference>
<dbReference type="GO" id="GO:0000302">
    <property type="term" value="P:response to reactive oxygen species"/>
    <property type="evidence" value="ECO:0007669"/>
    <property type="project" value="TreeGrafter"/>
</dbReference>
<protein>
    <recommendedName>
        <fullName evidence="3">Plant heme peroxidase family profile domain-containing protein</fullName>
    </recommendedName>
</protein>
<dbReference type="PANTHER" id="PTHR31356:SF34">
    <property type="entry name" value="THYLAKOID LUMENAL 29 KDA PROTEIN, CHLOROPLASTIC"/>
    <property type="match status" value="1"/>
</dbReference>
<dbReference type="GO" id="GO:0042744">
    <property type="term" value="P:hydrogen peroxide catabolic process"/>
    <property type="evidence" value="ECO:0007669"/>
    <property type="project" value="TreeGrafter"/>
</dbReference>
<dbReference type="OrthoDB" id="2113341at2759"/>
<accession>A0A250XKW5</accession>
<evidence type="ECO:0000313" key="5">
    <source>
        <dbReference type="Proteomes" id="UP000232323"/>
    </source>
</evidence>
<dbReference type="SUPFAM" id="SSF48113">
    <property type="entry name" value="Heme-dependent peroxidases"/>
    <property type="match status" value="1"/>
</dbReference>
<name>A0A250XKW5_9CHLO</name>
<evidence type="ECO:0000256" key="2">
    <source>
        <dbReference type="RuleBase" id="RU004241"/>
    </source>
</evidence>
<sequence>MQTLLKKDVVRSTRGVTAPNRQTKLSHGASVISFSLPEDISRRAALKSGIAIVASNVLLVQRADAAEGTSTFKYRYQAVENLSSFQKSDMRAAFRSRAESAIKQFLDPSDAPACIHLALLDAGTYDITTKRGGMTGAIMLSNASAQPPWVKPVAEKLKKAKAAIDEGDEYGAGPISWADLLYLSGKVTSQSAWKAAKGKYGNQPGDPWGNPWDGITLGRIDTDIAGPNKVPGDDASPKQIQEYLLQLGAKPGSGGFLSAKPPFWEKPGFLIWTSGAQNPTAEEVRLAAAVPAFADAKADYDKSRRSIARTNYEVDFAVVYNKLTNLGASYNPDAYLFPLKVMDINL</sequence>
<reference evidence="4 5" key="1">
    <citation type="submission" date="2017-08" db="EMBL/GenBank/DDBJ databases">
        <title>Acidophilic green algal genome provides insights into adaptation to an acidic environment.</title>
        <authorList>
            <person name="Hirooka S."/>
            <person name="Hirose Y."/>
            <person name="Kanesaki Y."/>
            <person name="Higuchi S."/>
            <person name="Fujiwara T."/>
            <person name="Onuma R."/>
            <person name="Era A."/>
            <person name="Ohbayashi R."/>
            <person name="Uzuka A."/>
            <person name="Nozaki H."/>
            <person name="Yoshikawa H."/>
            <person name="Miyagishima S.Y."/>
        </authorList>
    </citation>
    <scope>NUCLEOTIDE SEQUENCE [LARGE SCALE GENOMIC DNA]</scope>
    <source>
        <strain evidence="4 5">NIES-2499</strain>
    </source>
</reference>
<dbReference type="AlphaFoldDB" id="A0A250XKW5"/>
<evidence type="ECO:0000256" key="1">
    <source>
        <dbReference type="ARBA" id="ARBA00023002"/>
    </source>
</evidence>
<dbReference type="GO" id="GO:0020037">
    <property type="term" value="F:heme binding"/>
    <property type="evidence" value="ECO:0007669"/>
    <property type="project" value="InterPro"/>
</dbReference>
<dbReference type="STRING" id="1157962.A0A250XKW5"/>
<keyword evidence="1" id="KW-0560">Oxidoreductase</keyword>
<organism evidence="4 5">
    <name type="scientific">Chlamydomonas eustigma</name>
    <dbReference type="NCBI Taxonomy" id="1157962"/>
    <lineage>
        <taxon>Eukaryota</taxon>
        <taxon>Viridiplantae</taxon>
        <taxon>Chlorophyta</taxon>
        <taxon>core chlorophytes</taxon>
        <taxon>Chlorophyceae</taxon>
        <taxon>CS clade</taxon>
        <taxon>Chlamydomonadales</taxon>
        <taxon>Chlamydomonadaceae</taxon>
        <taxon>Chlamydomonas</taxon>
    </lineage>
</organism>
<dbReference type="Pfam" id="PF00141">
    <property type="entry name" value="peroxidase"/>
    <property type="match status" value="1"/>
</dbReference>
<dbReference type="GO" id="GO:0004601">
    <property type="term" value="F:peroxidase activity"/>
    <property type="evidence" value="ECO:0007669"/>
    <property type="project" value="InterPro"/>
</dbReference>
<dbReference type="EMBL" id="BEGY01000105">
    <property type="protein sequence ID" value="GAX83707.1"/>
    <property type="molecule type" value="Genomic_DNA"/>
</dbReference>
<dbReference type="Gene3D" id="1.10.520.10">
    <property type="match status" value="2"/>
</dbReference>
<proteinExistence type="inferred from homology"/>
<dbReference type="InterPro" id="IPR044831">
    <property type="entry name" value="Ccp1-like"/>
</dbReference>
<gene>
    <name evidence="4" type="ORF">CEUSTIGMA_g11132.t1</name>
</gene>
<dbReference type="GO" id="GO:0034599">
    <property type="term" value="P:cellular response to oxidative stress"/>
    <property type="evidence" value="ECO:0007669"/>
    <property type="project" value="InterPro"/>
</dbReference>